<name>A0A2V3U2G9_9HYPH</name>
<dbReference type="Proteomes" id="UP000248021">
    <property type="component" value="Unassembled WGS sequence"/>
</dbReference>
<protein>
    <submittedName>
        <fullName evidence="3">Carbon-nitrogen hydrolase</fullName>
    </submittedName>
</protein>
<keyword evidence="1" id="KW-1133">Transmembrane helix</keyword>
<gene>
    <name evidence="3" type="ORF">C7450_12126</name>
</gene>
<dbReference type="AlphaFoldDB" id="A0A2V3U2G9"/>
<organism evidence="3 4">
    <name type="scientific">Chelatococcus asaccharovorans</name>
    <dbReference type="NCBI Taxonomy" id="28210"/>
    <lineage>
        <taxon>Bacteria</taxon>
        <taxon>Pseudomonadati</taxon>
        <taxon>Pseudomonadota</taxon>
        <taxon>Alphaproteobacteria</taxon>
        <taxon>Hyphomicrobiales</taxon>
        <taxon>Chelatococcaceae</taxon>
        <taxon>Chelatococcus</taxon>
    </lineage>
</organism>
<dbReference type="Gene3D" id="3.60.110.10">
    <property type="entry name" value="Carbon-nitrogen hydrolase"/>
    <property type="match status" value="1"/>
</dbReference>
<dbReference type="Pfam" id="PF00795">
    <property type="entry name" value="CN_hydrolase"/>
    <property type="match status" value="1"/>
</dbReference>
<dbReference type="GO" id="GO:0016787">
    <property type="term" value="F:hydrolase activity"/>
    <property type="evidence" value="ECO:0007669"/>
    <property type="project" value="UniProtKB-KW"/>
</dbReference>
<keyword evidence="1" id="KW-0472">Membrane</keyword>
<dbReference type="SUPFAM" id="SSF56317">
    <property type="entry name" value="Carbon-nitrogen hydrolase"/>
    <property type="match status" value="1"/>
</dbReference>
<keyword evidence="1" id="KW-0812">Transmembrane</keyword>
<evidence type="ECO:0000313" key="4">
    <source>
        <dbReference type="Proteomes" id="UP000248021"/>
    </source>
</evidence>
<dbReference type="NCBIfam" id="NF010398">
    <property type="entry name" value="PRK13825.1-2"/>
    <property type="match status" value="1"/>
</dbReference>
<evidence type="ECO:0000313" key="3">
    <source>
        <dbReference type="EMBL" id="PXW51135.1"/>
    </source>
</evidence>
<accession>A0A2V3U2G9</accession>
<feature type="domain" description="CN hydrolase" evidence="2">
    <location>
        <begin position="161"/>
        <end position="361"/>
    </location>
</feature>
<dbReference type="InterPro" id="IPR036526">
    <property type="entry name" value="C-N_Hydrolase_sf"/>
</dbReference>
<proteinExistence type="predicted"/>
<evidence type="ECO:0000256" key="1">
    <source>
        <dbReference type="SAM" id="Phobius"/>
    </source>
</evidence>
<evidence type="ECO:0000259" key="2">
    <source>
        <dbReference type="PROSITE" id="PS50263"/>
    </source>
</evidence>
<keyword evidence="3" id="KW-0378">Hydrolase</keyword>
<comment type="caution">
    <text evidence="3">The sequence shown here is derived from an EMBL/GenBank/DDBJ whole genome shotgun (WGS) entry which is preliminary data.</text>
</comment>
<reference evidence="3 4" key="1">
    <citation type="submission" date="2018-05" db="EMBL/GenBank/DDBJ databases">
        <title>Genomic Encyclopedia of Type Strains, Phase IV (KMG-IV): sequencing the most valuable type-strain genomes for metagenomic binning, comparative biology and taxonomic classification.</title>
        <authorList>
            <person name="Goeker M."/>
        </authorList>
    </citation>
    <scope>NUCLEOTIDE SEQUENCE [LARGE SCALE GENOMIC DNA]</scope>
    <source>
        <strain evidence="3 4">DSM 6462</strain>
    </source>
</reference>
<feature type="transmembrane region" description="Helical" evidence="1">
    <location>
        <begin position="48"/>
        <end position="71"/>
    </location>
</feature>
<feature type="transmembrane region" description="Helical" evidence="1">
    <location>
        <begin position="83"/>
        <end position="102"/>
    </location>
</feature>
<sequence length="361" mass="38840">MLAMPLAMLFPALWAGSKSRITAAAVAAGYFLAASRGLPQSVATFFGTTVWAGILLWFAASISFVAVHAALWSRRRRWIAIRYLIAVALMAIPPFGIVGWAHPITAAGVLFPGWGWWGLGAAVVGLAAMTMRLWPVATFVLACAWLWSAMSWTFPSPTDQWQGIDTSLSASLGQGNALDQHHALVELVLERERAGAKVVVLPESTLGLLTPTVARFWTDALAGRDVTVVAGGADIDPAGYDNVMVAVGARGAAILYRSRMPVPVSMWQPWRAWLGENGGAGATFFADPVVEVAGRRVVPLICYEQLLVWPVLQSMLHRPDTIVAIANGWWAAGTSVPAIQRAATEAWARLFDLPLVTAFNR</sequence>
<dbReference type="InterPro" id="IPR003010">
    <property type="entry name" value="C-N_Hydrolase"/>
</dbReference>
<keyword evidence="4" id="KW-1185">Reference proteome</keyword>
<dbReference type="PROSITE" id="PS50263">
    <property type="entry name" value="CN_HYDROLASE"/>
    <property type="match status" value="1"/>
</dbReference>
<feature type="transmembrane region" description="Helical" evidence="1">
    <location>
        <begin position="114"/>
        <end position="147"/>
    </location>
</feature>
<dbReference type="EMBL" id="QJJK01000021">
    <property type="protein sequence ID" value="PXW51135.1"/>
    <property type="molecule type" value="Genomic_DNA"/>
</dbReference>